<dbReference type="PROSITE" id="PS50943">
    <property type="entry name" value="HTH_CROC1"/>
    <property type="match status" value="1"/>
</dbReference>
<dbReference type="Pfam" id="PF01381">
    <property type="entry name" value="HTH_3"/>
    <property type="match status" value="1"/>
</dbReference>
<dbReference type="SUPFAM" id="SSF51306">
    <property type="entry name" value="LexA/Signal peptidase"/>
    <property type="match status" value="1"/>
</dbReference>
<dbReference type="CDD" id="cd06529">
    <property type="entry name" value="S24_LexA-like"/>
    <property type="match status" value="1"/>
</dbReference>
<sequence>MKVNEIIKRRRKELGLTLKDVAEKLGVSESLISRYESNDVKNMGIDKLIPLAEVLKTTPTYLMGLEKEKKQEESNIDMNTVINGDEFVMIPLYSSISAGYGSEEAEFIEMIAIPGLKNPQECFGVIVKGDSMEDKIDSGSIIIVRRDSMIENGQVGAFSYNEKSYVKQKKIYGNTIVLHSYNDKYKDLVVEEAEEFKEYGKVVMSITKF</sequence>
<keyword evidence="3" id="KW-0804">Transcription</keyword>
<dbReference type="Pfam" id="PF00717">
    <property type="entry name" value="Peptidase_S24"/>
    <property type="match status" value="1"/>
</dbReference>
<dbReference type="SMART" id="SM00530">
    <property type="entry name" value="HTH_XRE"/>
    <property type="match status" value="1"/>
</dbReference>
<name>A0A2B7YQU6_9FUSO</name>
<accession>A0A2B7YQU6</accession>
<comment type="caution">
    <text evidence="5">The sequence shown here is derived from an EMBL/GenBank/DDBJ whole genome shotgun (WGS) entry which is preliminary data.</text>
</comment>
<dbReference type="Proteomes" id="UP000226179">
    <property type="component" value="Unassembled WGS sequence"/>
</dbReference>
<dbReference type="SUPFAM" id="SSF47413">
    <property type="entry name" value="lambda repressor-like DNA-binding domains"/>
    <property type="match status" value="1"/>
</dbReference>
<evidence type="ECO:0000259" key="4">
    <source>
        <dbReference type="PROSITE" id="PS50943"/>
    </source>
</evidence>
<dbReference type="CDD" id="cd00093">
    <property type="entry name" value="HTH_XRE"/>
    <property type="match status" value="1"/>
</dbReference>
<organism evidence="5 6">
    <name type="scientific">Fusobacterium animalis</name>
    <dbReference type="NCBI Taxonomy" id="76859"/>
    <lineage>
        <taxon>Bacteria</taxon>
        <taxon>Fusobacteriati</taxon>
        <taxon>Fusobacteriota</taxon>
        <taxon>Fusobacteriia</taxon>
        <taxon>Fusobacteriales</taxon>
        <taxon>Fusobacteriaceae</taxon>
        <taxon>Fusobacterium</taxon>
    </lineage>
</organism>
<dbReference type="EMBL" id="NJGJ01000001">
    <property type="protein sequence ID" value="PGH24046.1"/>
    <property type="molecule type" value="Genomic_DNA"/>
</dbReference>
<evidence type="ECO:0000313" key="5">
    <source>
        <dbReference type="EMBL" id="PGH24046.1"/>
    </source>
</evidence>
<dbReference type="Gene3D" id="2.10.109.10">
    <property type="entry name" value="Umud Fragment, subunit A"/>
    <property type="match status" value="1"/>
</dbReference>
<gene>
    <name evidence="5" type="ORF">RN90_00445</name>
</gene>
<dbReference type="InterPro" id="IPR001387">
    <property type="entry name" value="Cro/C1-type_HTH"/>
</dbReference>
<feature type="domain" description="HTH cro/C1-type" evidence="4">
    <location>
        <begin position="7"/>
        <end position="62"/>
    </location>
</feature>
<dbReference type="InterPro" id="IPR010982">
    <property type="entry name" value="Lambda_DNA-bd_dom_sf"/>
</dbReference>
<evidence type="ECO:0000313" key="6">
    <source>
        <dbReference type="Proteomes" id="UP000226179"/>
    </source>
</evidence>
<evidence type="ECO:0000256" key="1">
    <source>
        <dbReference type="ARBA" id="ARBA00023015"/>
    </source>
</evidence>
<protein>
    <recommendedName>
        <fullName evidence="4">HTH cro/C1-type domain-containing protein</fullName>
    </recommendedName>
</protein>
<keyword evidence="2" id="KW-0238">DNA-binding</keyword>
<keyword evidence="1" id="KW-0805">Transcription regulation</keyword>
<dbReference type="AlphaFoldDB" id="A0A2B7YQU6"/>
<evidence type="ECO:0000256" key="2">
    <source>
        <dbReference type="ARBA" id="ARBA00023125"/>
    </source>
</evidence>
<reference evidence="5 6" key="1">
    <citation type="submission" date="2017-06" db="EMBL/GenBank/DDBJ databases">
        <title>Draft genome sequence of Fusobacterium nucleatum subsp. animalis KCOM 1280 (=ChDC F318).</title>
        <authorList>
            <person name="Kook J.-K."/>
            <person name="Park S.-N."/>
            <person name="Lim Y.K."/>
            <person name="Roh H."/>
        </authorList>
    </citation>
    <scope>NUCLEOTIDE SEQUENCE [LARGE SCALE GENOMIC DNA]</scope>
    <source>
        <strain evidence="6">KCOM 1280 ( ChDC F318)</strain>
    </source>
</reference>
<dbReference type="InterPro" id="IPR036286">
    <property type="entry name" value="LexA/Signal_pep-like_sf"/>
</dbReference>
<proteinExistence type="predicted"/>
<dbReference type="InterPro" id="IPR015927">
    <property type="entry name" value="Peptidase_S24_S26A/B/C"/>
</dbReference>
<dbReference type="PANTHER" id="PTHR40661:SF3">
    <property type="entry name" value="FELS-1 PROPHAGE TRANSCRIPTIONAL REGULATOR"/>
    <property type="match status" value="1"/>
</dbReference>
<dbReference type="Gene3D" id="1.10.260.40">
    <property type="entry name" value="lambda repressor-like DNA-binding domains"/>
    <property type="match status" value="1"/>
</dbReference>
<dbReference type="PANTHER" id="PTHR40661">
    <property type="match status" value="1"/>
</dbReference>
<evidence type="ECO:0000256" key="3">
    <source>
        <dbReference type="ARBA" id="ARBA00023163"/>
    </source>
</evidence>
<dbReference type="RefSeq" id="WP_158411120.1">
    <property type="nucleotide sequence ID" value="NZ_CP077150.1"/>
</dbReference>
<dbReference type="InterPro" id="IPR039418">
    <property type="entry name" value="LexA-like"/>
</dbReference>
<dbReference type="GO" id="GO:0003677">
    <property type="term" value="F:DNA binding"/>
    <property type="evidence" value="ECO:0007669"/>
    <property type="project" value="UniProtKB-KW"/>
</dbReference>